<dbReference type="GO" id="GO:0001217">
    <property type="term" value="F:DNA-binding transcription repressor activity"/>
    <property type="evidence" value="ECO:0007669"/>
    <property type="project" value="TreeGrafter"/>
</dbReference>
<keyword evidence="1" id="KW-0238">DNA-binding</keyword>
<dbReference type="OrthoDB" id="512458at2"/>
<dbReference type="GO" id="GO:0032993">
    <property type="term" value="C:protein-DNA complex"/>
    <property type="evidence" value="ECO:0007669"/>
    <property type="project" value="TreeGrafter"/>
</dbReference>
<reference evidence="4" key="1">
    <citation type="submission" date="2018-12" db="EMBL/GenBank/DDBJ databases">
        <authorList>
            <person name="Will S."/>
            <person name="Neumann-Schaal M."/>
            <person name="Henke P."/>
        </authorList>
    </citation>
    <scope>NUCLEOTIDE SEQUENCE</scope>
    <source>
        <strain evidence="4">PCC 7102</strain>
    </source>
</reference>
<dbReference type="PANTHER" id="PTHR42182">
    <property type="entry name" value="SLL0359 PROTEIN"/>
    <property type="match status" value="1"/>
</dbReference>
<dbReference type="InterPro" id="IPR007159">
    <property type="entry name" value="SpoVT-AbrB_dom"/>
</dbReference>
<evidence type="ECO:0000256" key="2">
    <source>
        <dbReference type="SAM" id="MobiDB-lite"/>
    </source>
</evidence>
<dbReference type="PANTHER" id="PTHR42182:SF1">
    <property type="entry name" value="SLL0359 PROTEIN"/>
    <property type="match status" value="1"/>
</dbReference>
<protein>
    <recommendedName>
        <fullName evidence="3">SpoVT-AbrB domain-containing protein</fullName>
    </recommendedName>
</protein>
<comment type="caution">
    <text evidence="4">The sequence shown here is derived from an EMBL/GenBank/DDBJ whole genome shotgun (WGS) entry which is preliminary data.</text>
</comment>
<proteinExistence type="predicted"/>
<reference evidence="4" key="2">
    <citation type="journal article" date="2019" name="Genome Biol. Evol.">
        <title>Day and night: Metabolic profiles and evolutionary relationships of six axenic non-marine cyanobacteria.</title>
        <authorList>
            <person name="Will S.E."/>
            <person name="Henke P."/>
            <person name="Boedeker C."/>
            <person name="Huang S."/>
            <person name="Brinkmann H."/>
            <person name="Rohde M."/>
            <person name="Jarek M."/>
            <person name="Friedl T."/>
            <person name="Seufert S."/>
            <person name="Schumacher M."/>
            <person name="Overmann J."/>
            <person name="Neumann-Schaal M."/>
            <person name="Petersen J."/>
        </authorList>
    </citation>
    <scope>NUCLEOTIDE SEQUENCE [LARGE SCALE GENOMIC DNA]</scope>
    <source>
        <strain evidence="4">PCC 7102</strain>
    </source>
</reference>
<evidence type="ECO:0000256" key="1">
    <source>
        <dbReference type="PROSITE-ProRule" id="PRU01076"/>
    </source>
</evidence>
<dbReference type="InterPro" id="IPR027360">
    <property type="entry name" value="AbrB-like"/>
</dbReference>
<dbReference type="Proteomes" id="UP000271624">
    <property type="component" value="Unassembled WGS sequence"/>
</dbReference>
<accession>A0A433VG25</accession>
<evidence type="ECO:0000313" key="4">
    <source>
        <dbReference type="EMBL" id="RUT05047.1"/>
    </source>
</evidence>
<dbReference type="PROSITE" id="PS51740">
    <property type="entry name" value="SPOVT_ABRB"/>
    <property type="match status" value="1"/>
</dbReference>
<sequence length="177" mass="19527">MARKKITKSSEPKASAKETKQSKPPESEAPAQKVKPIKPEVKEEPAKEAKKIEALEGKALTDKVKEMANSSKEQKAKACGYYSVDKNGAERVNMMKFLNALLDYEEISFDSRSNESSRGRSASYRIAVQSNGALRRGSTYTKQLGLKPGDEFSLKIGRTNIKLTAISEEENLLEIAA</sequence>
<feature type="compositionally biased region" description="Basic and acidic residues" evidence="2">
    <location>
        <begin position="8"/>
        <end position="26"/>
    </location>
</feature>
<dbReference type="Pfam" id="PF14250">
    <property type="entry name" value="AbrB-like"/>
    <property type="match status" value="1"/>
</dbReference>
<feature type="domain" description="SpoVT-AbrB" evidence="3">
    <location>
        <begin position="123"/>
        <end position="168"/>
    </location>
</feature>
<evidence type="ECO:0000313" key="5">
    <source>
        <dbReference type="Proteomes" id="UP000271624"/>
    </source>
</evidence>
<evidence type="ECO:0000259" key="3">
    <source>
        <dbReference type="PROSITE" id="PS51740"/>
    </source>
</evidence>
<name>A0A433VG25_9CYAN</name>
<feature type="compositionally biased region" description="Basic and acidic residues" evidence="2">
    <location>
        <begin position="37"/>
        <end position="49"/>
    </location>
</feature>
<dbReference type="AlphaFoldDB" id="A0A433VG25"/>
<dbReference type="GO" id="GO:0000976">
    <property type="term" value="F:transcription cis-regulatory region binding"/>
    <property type="evidence" value="ECO:0007669"/>
    <property type="project" value="TreeGrafter"/>
</dbReference>
<gene>
    <name evidence="4" type="ORF">DSM106972_038680</name>
</gene>
<keyword evidence="5" id="KW-1185">Reference proteome</keyword>
<organism evidence="4 5">
    <name type="scientific">Dulcicalothrix desertica PCC 7102</name>
    <dbReference type="NCBI Taxonomy" id="232991"/>
    <lineage>
        <taxon>Bacteria</taxon>
        <taxon>Bacillati</taxon>
        <taxon>Cyanobacteriota</taxon>
        <taxon>Cyanophyceae</taxon>
        <taxon>Nostocales</taxon>
        <taxon>Calotrichaceae</taxon>
        <taxon>Dulcicalothrix</taxon>
    </lineage>
</organism>
<feature type="region of interest" description="Disordered" evidence="2">
    <location>
        <begin position="1"/>
        <end position="49"/>
    </location>
</feature>
<dbReference type="EMBL" id="RSCL01000009">
    <property type="protein sequence ID" value="RUT05047.1"/>
    <property type="molecule type" value="Genomic_DNA"/>
</dbReference>